<dbReference type="EMBL" id="UINC01004871">
    <property type="protein sequence ID" value="SVA17459.1"/>
    <property type="molecule type" value="Genomic_DNA"/>
</dbReference>
<reference evidence="1" key="1">
    <citation type="submission" date="2018-05" db="EMBL/GenBank/DDBJ databases">
        <authorList>
            <person name="Lanie J.A."/>
            <person name="Ng W.-L."/>
            <person name="Kazmierczak K.M."/>
            <person name="Andrzejewski T.M."/>
            <person name="Davidsen T.M."/>
            <person name="Wayne K.J."/>
            <person name="Tettelin H."/>
            <person name="Glass J.I."/>
            <person name="Rusch D."/>
            <person name="Podicherti R."/>
            <person name="Tsui H.-C.T."/>
            <person name="Winkler M.E."/>
        </authorList>
    </citation>
    <scope>NUCLEOTIDE SEQUENCE</scope>
</reference>
<organism evidence="1">
    <name type="scientific">marine metagenome</name>
    <dbReference type="NCBI Taxonomy" id="408172"/>
    <lineage>
        <taxon>unclassified sequences</taxon>
        <taxon>metagenomes</taxon>
        <taxon>ecological metagenomes</taxon>
    </lineage>
</organism>
<accession>A0A381TNQ1</accession>
<proteinExistence type="predicted"/>
<evidence type="ECO:0008006" key="2">
    <source>
        <dbReference type="Google" id="ProtNLM"/>
    </source>
</evidence>
<sequence length="200" mass="22545">MKIIYHILSHIFCTVLFLSSSFGQEKLTNVGFTTGSHGWGITVQKLFRLNEKSFWGIDGRFYSITGLGDMPSSNYNQIGIQERNQKSLLMLPVSIGIQHYPLQGKIANNFFPFIQAKAGPLFVFDGDESIKGFMDRWKKPETQVTYGIQIAGGIKFIVPPYSYMSIIIGYDFFPLSKEADGRDNYNGGVLQIDFSVKIDD</sequence>
<protein>
    <recommendedName>
        <fullName evidence="2">Outer membrane protein beta-barrel domain-containing protein</fullName>
    </recommendedName>
</protein>
<dbReference type="AlphaFoldDB" id="A0A381TNQ1"/>
<evidence type="ECO:0000313" key="1">
    <source>
        <dbReference type="EMBL" id="SVA17459.1"/>
    </source>
</evidence>
<name>A0A381TNQ1_9ZZZZ</name>
<gene>
    <name evidence="1" type="ORF">METZ01_LOCUS70313</name>
</gene>